<evidence type="ECO:0000256" key="7">
    <source>
        <dbReference type="ARBA" id="ARBA00022801"/>
    </source>
</evidence>
<dbReference type="GO" id="GO:0005654">
    <property type="term" value="C:nucleoplasm"/>
    <property type="evidence" value="ECO:0007669"/>
    <property type="project" value="UniProtKB-SubCell"/>
</dbReference>
<evidence type="ECO:0000256" key="11">
    <source>
        <dbReference type="ARBA" id="ARBA00023204"/>
    </source>
</evidence>
<dbReference type="SMART" id="SM00485">
    <property type="entry name" value="XPGN"/>
    <property type="match status" value="1"/>
</dbReference>
<dbReference type="AlphaFoldDB" id="A0A914PEJ6"/>
<dbReference type="GO" id="GO:0005730">
    <property type="term" value="C:nucleolus"/>
    <property type="evidence" value="ECO:0007669"/>
    <property type="project" value="UniProtKB-SubCell"/>
</dbReference>
<dbReference type="PANTHER" id="PTHR11081">
    <property type="entry name" value="FLAP ENDONUCLEASE FAMILY MEMBER"/>
    <property type="match status" value="1"/>
</dbReference>
<dbReference type="InterPro" id="IPR008918">
    <property type="entry name" value="HhH2"/>
</dbReference>
<feature type="domain" description="XPG-I" evidence="18">
    <location>
        <begin position="142"/>
        <end position="214"/>
    </location>
</feature>
<evidence type="ECO:0000256" key="14">
    <source>
        <dbReference type="ARBA" id="ARBA00034726"/>
    </source>
</evidence>
<keyword evidence="9 16" id="KW-0460">Magnesium</keyword>
<organism evidence="20 21">
    <name type="scientific">Panagrolaimus davidi</name>
    <dbReference type="NCBI Taxonomy" id="227884"/>
    <lineage>
        <taxon>Eukaryota</taxon>
        <taxon>Metazoa</taxon>
        <taxon>Ecdysozoa</taxon>
        <taxon>Nematoda</taxon>
        <taxon>Chromadorea</taxon>
        <taxon>Rhabditida</taxon>
        <taxon>Tylenchina</taxon>
        <taxon>Panagrolaimomorpha</taxon>
        <taxon>Panagrolaimoidea</taxon>
        <taxon>Panagrolaimidae</taxon>
        <taxon>Panagrolaimus</taxon>
    </lineage>
</organism>
<proteinExistence type="inferred from homology"/>
<dbReference type="GO" id="GO:0043137">
    <property type="term" value="P:DNA replication, removal of RNA primer"/>
    <property type="evidence" value="ECO:0007669"/>
    <property type="project" value="UniProtKB-UniRule"/>
</dbReference>
<evidence type="ECO:0000256" key="15">
    <source>
        <dbReference type="ARBA" id="ARBA00063178"/>
    </source>
</evidence>
<evidence type="ECO:0000259" key="18">
    <source>
        <dbReference type="SMART" id="SM00484"/>
    </source>
</evidence>
<comment type="function">
    <text evidence="13 16">Structure-specific nuclease with 5'-flap endonuclease and 5'-3' exonuclease activities involved in DNA replication and repair. During DNA replication, cleaves the 5'-overhanging flap structure that is generated by displacement synthesis when DNA polymerase encounters the 5'-end of a downstream Okazaki fragment. It enters the flap from the 5'-end and then tracks to cleave the flap base, leaving a nick for ligation. Also involved in the long patch base excision repair (LP-BER) pathway, by cleaving within the apurinic/apyrimidinic (AP) site-terminated flap. Acts as a genome stabilization factor that prevents flaps from equilibrating into structures that lead to duplications and deletions. Also possesses 5'-3' exonuclease activity on nicked or gapped double-stranded DNA, and exhibits RNase H activity. Also involved in replication and repair of rDNA and in repairing mitochondrial DNA.</text>
</comment>
<name>A0A914PEJ6_9BILA</name>
<evidence type="ECO:0000256" key="3">
    <source>
        <dbReference type="ARBA" id="ARBA00022722"/>
    </source>
</evidence>
<evidence type="ECO:0000256" key="1">
    <source>
        <dbReference type="ARBA" id="ARBA00022553"/>
    </source>
</evidence>
<dbReference type="GO" id="GO:0030145">
    <property type="term" value="F:manganese ion binding"/>
    <property type="evidence" value="ECO:0007669"/>
    <property type="project" value="TreeGrafter"/>
</dbReference>
<dbReference type="InterPro" id="IPR006085">
    <property type="entry name" value="XPG_DNA_repair_N"/>
</dbReference>
<evidence type="ECO:0000256" key="4">
    <source>
        <dbReference type="ARBA" id="ARBA00022723"/>
    </source>
</evidence>
<keyword evidence="11 16" id="KW-0234">DNA repair</keyword>
<dbReference type="GO" id="GO:0000287">
    <property type="term" value="F:magnesium ion binding"/>
    <property type="evidence" value="ECO:0007669"/>
    <property type="project" value="UniProtKB-UniRule"/>
</dbReference>
<evidence type="ECO:0000256" key="12">
    <source>
        <dbReference type="ARBA" id="ARBA00023242"/>
    </source>
</evidence>
<dbReference type="PRINTS" id="PR00853">
    <property type="entry name" value="XPGRADSUPER"/>
</dbReference>
<comment type="similarity">
    <text evidence="14 16">Belongs to the XPG/RAD2 endonuclease family. FEN1 subfamily.</text>
</comment>
<evidence type="ECO:0000256" key="9">
    <source>
        <dbReference type="ARBA" id="ARBA00022842"/>
    </source>
</evidence>
<evidence type="ECO:0000256" key="10">
    <source>
        <dbReference type="ARBA" id="ARBA00023128"/>
    </source>
</evidence>
<evidence type="ECO:0000256" key="17">
    <source>
        <dbReference type="SAM" id="MobiDB-lite"/>
    </source>
</evidence>
<dbReference type="GO" id="GO:0004523">
    <property type="term" value="F:RNA-DNA hybrid ribonuclease activity"/>
    <property type="evidence" value="ECO:0007669"/>
    <property type="project" value="TreeGrafter"/>
</dbReference>
<dbReference type="InterPro" id="IPR006086">
    <property type="entry name" value="XPG-I_dom"/>
</dbReference>
<keyword evidence="10 16" id="KW-0496">Mitochondrion</keyword>
<dbReference type="CDD" id="cd09907">
    <property type="entry name" value="H3TH_FEN1-Euk"/>
    <property type="match status" value="1"/>
</dbReference>
<dbReference type="FunFam" id="3.40.50.1010:FF:000016">
    <property type="entry name" value="Flap endonuclease 1"/>
    <property type="match status" value="1"/>
</dbReference>
<feature type="compositionally biased region" description="Polar residues" evidence="17">
    <location>
        <begin position="330"/>
        <end position="341"/>
    </location>
</feature>
<dbReference type="SUPFAM" id="SSF88723">
    <property type="entry name" value="PIN domain-like"/>
    <property type="match status" value="1"/>
</dbReference>
<dbReference type="Gene3D" id="1.10.150.20">
    <property type="entry name" value="5' to 3' exonuclease, C-terminal subdomain"/>
    <property type="match status" value="1"/>
</dbReference>
<dbReference type="InterPro" id="IPR023426">
    <property type="entry name" value="Flap_endonuc"/>
</dbReference>
<keyword evidence="20" id="KW-1185">Reference proteome</keyword>
<reference evidence="21" key="1">
    <citation type="submission" date="2022-11" db="UniProtKB">
        <authorList>
            <consortium name="WormBaseParasite"/>
        </authorList>
    </citation>
    <scope>IDENTIFICATION</scope>
</reference>
<evidence type="ECO:0000256" key="13">
    <source>
        <dbReference type="ARBA" id="ARBA00029382"/>
    </source>
</evidence>
<keyword evidence="8 16" id="KW-0269">Exonuclease</keyword>
<dbReference type="Pfam" id="PF00752">
    <property type="entry name" value="XPG_N"/>
    <property type="match status" value="1"/>
</dbReference>
<keyword evidence="2 16" id="KW-0235">DNA replication</keyword>
<dbReference type="Proteomes" id="UP000887578">
    <property type="component" value="Unplaced"/>
</dbReference>
<dbReference type="GO" id="GO:0006284">
    <property type="term" value="P:base-excision repair"/>
    <property type="evidence" value="ECO:0007669"/>
    <property type="project" value="UniProtKB-UniRule"/>
</dbReference>
<keyword evidence="1 16" id="KW-0597">Phosphoprotein</keyword>
<comment type="subcellular location">
    <subcellularLocation>
        <location evidence="16">Nucleus</location>
        <location evidence="16">Nucleolus</location>
    </subcellularLocation>
    <subcellularLocation>
        <location evidence="16">Nucleus</location>
        <location evidence="16">Nucleoplasm</location>
    </subcellularLocation>
    <subcellularLocation>
        <location evidence="16">Mitochondrion</location>
    </subcellularLocation>
    <text evidence="16">Resides mostly in the nucleoli and relocalizes to the nucleoplasm upon DNA damage.</text>
</comment>
<dbReference type="Gene3D" id="3.40.50.1010">
    <property type="entry name" value="5'-nuclease"/>
    <property type="match status" value="1"/>
</dbReference>
<dbReference type="WBParaSite" id="PDA_v2.g13188.t1">
    <property type="protein sequence ID" value="PDA_v2.g13188.t1"/>
    <property type="gene ID" value="PDA_v2.g13188"/>
</dbReference>
<comment type="subunit">
    <text evidence="15">Interacts with PCNA1 and PCNA2. Three molecules of FEN1 bind to one PCNA trimer with each molecule binding to one PCNA monomer. PCNA stimulates the nuclease activity without altering cleavage specificity.</text>
</comment>
<evidence type="ECO:0000256" key="6">
    <source>
        <dbReference type="ARBA" id="ARBA00022763"/>
    </source>
</evidence>
<comment type="cofactor">
    <cofactor evidence="16">
        <name>Mg(2+)</name>
        <dbReference type="ChEBI" id="CHEBI:18420"/>
    </cofactor>
    <text evidence="16">Binds 2 magnesium ions per subunit. They probably participate in the reaction catalyzed by the enzyme. May bind an additional third magnesium ion after substrate binding.</text>
</comment>
<dbReference type="InterPro" id="IPR029060">
    <property type="entry name" value="PIN-like_dom_sf"/>
</dbReference>
<dbReference type="EC" id="3.1.-.-" evidence="16"/>
<evidence type="ECO:0000259" key="19">
    <source>
        <dbReference type="SMART" id="SM00485"/>
    </source>
</evidence>
<dbReference type="GO" id="GO:0005739">
    <property type="term" value="C:mitochondrion"/>
    <property type="evidence" value="ECO:0007669"/>
    <property type="project" value="UniProtKB-SubCell"/>
</dbReference>
<dbReference type="FunFam" id="1.10.150.20:FF:000009">
    <property type="entry name" value="Flap endonuclease 1"/>
    <property type="match status" value="1"/>
</dbReference>
<dbReference type="HAMAP" id="MF_00614">
    <property type="entry name" value="Fen"/>
    <property type="match status" value="1"/>
</dbReference>
<evidence type="ECO:0000313" key="20">
    <source>
        <dbReference type="Proteomes" id="UP000887578"/>
    </source>
</evidence>
<dbReference type="GO" id="GO:0008409">
    <property type="term" value="F:5'-3' exonuclease activity"/>
    <property type="evidence" value="ECO:0007669"/>
    <property type="project" value="UniProtKB-UniRule"/>
</dbReference>
<protein>
    <recommendedName>
        <fullName evidence="16">Flap endonuclease 1</fullName>
        <shortName evidence="16">FEN-1</shortName>
        <ecNumber evidence="16">3.1.-.-</ecNumber>
    </recommendedName>
    <alternativeName>
        <fullName evidence="16">Flap structure-specific endonuclease 1</fullName>
    </alternativeName>
</protein>
<evidence type="ECO:0000256" key="8">
    <source>
        <dbReference type="ARBA" id="ARBA00022839"/>
    </source>
</evidence>
<keyword evidence="7 16" id="KW-0378">Hydrolase</keyword>
<dbReference type="SUPFAM" id="SSF47807">
    <property type="entry name" value="5' to 3' exonuclease, C-terminal subdomain"/>
    <property type="match status" value="1"/>
</dbReference>
<keyword evidence="4 16" id="KW-0479">Metal-binding</keyword>
<dbReference type="InterPro" id="IPR036279">
    <property type="entry name" value="5-3_exonuclease_C_sf"/>
</dbReference>
<dbReference type="GO" id="GO:0017108">
    <property type="term" value="F:5'-flap endonuclease activity"/>
    <property type="evidence" value="ECO:0007669"/>
    <property type="project" value="UniProtKB-UniRule"/>
</dbReference>
<evidence type="ECO:0000256" key="16">
    <source>
        <dbReference type="HAMAP-Rule" id="MF_03140"/>
    </source>
</evidence>
<keyword evidence="3 16" id="KW-0540">Nuclease</keyword>
<evidence type="ECO:0000256" key="2">
    <source>
        <dbReference type="ARBA" id="ARBA00022705"/>
    </source>
</evidence>
<keyword evidence="6 16" id="KW-0227">DNA damage</keyword>
<feature type="compositionally biased region" description="Basic and acidic residues" evidence="17">
    <location>
        <begin position="91"/>
        <end position="106"/>
    </location>
</feature>
<dbReference type="PANTHER" id="PTHR11081:SF9">
    <property type="entry name" value="FLAP ENDONUCLEASE 1"/>
    <property type="match status" value="1"/>
</dbReference>
<dbReference type="CDD" id="cd09867">
    <property type="entry name" value="PIN_FEN1"/>
    <property type="match status" value="1"/>
</dbReference>
<dbReference type="SMART" id="SM00279">
    <property type="entry name" value="HhH2"/>
    <property type="match status" value="1"/>
</dbReference>
<accession>A0A914PEJ6</accession>
<feature type="region of interest" description="Disordered" evidence="17">
    <location>
        <begin position="326"/>
        <end position="384"/>
    </location>
</feature>
<feature type="domain" description="XPG N-terminal" evidence="19">
    <location>
        <begin position="1"/>
        <end position="103"/>
    </location>
</feature>
<keyword evidence="12 16" id="KW-0539">Nucleus</keyword>
<keyword evidence="5 16" id="KW-0255">Endonuclease</keyword>
<evidence type="ECO:0000313" key="21">
    <source>
        <dbReference type="WBParaSite" id="PDA_v2.g13188.t1"/>
    </source>
</evidence>
<dbReference type="Pfam" id="PF00867">
    <property type="entry name" value="XPG_I"/>
    <property type="match status" value="1"/>
</dbReference>
<dbReference type="InterPro" id="IPR006084">
    <property type="entry name" value="XPG/Rad2"/>
</dbReference>
<feature type="region of interest" description="Disordered" evidence="17">
    <location>
        <begin position="91"/>
        <end position="116"/>
    </location>
</feature>
<evidence type="ECO:0000256" key="5">
    <source>
        <dbReference type="ARBA" id="ARBA00022759"/>
    </source>
</evidence>
<dbReference type="GO" id="GO:0003677">
    <property type="term" value="F:DNA binding"/>
    <property type="evidence" value="ECO:0007669"/>
    <property type="project" value="UniProtKB-UniRule"/>
</dbReference>
<sequence>MVKGLSKLIADHSIKTNDVEAYFSRKIAIDAPTSLYQFLIEIRQDGMSLQDDAGESTSHLNGFFYKTIKIMEAGMKPVYIFNGVPPTLKVEESERRGESHDKDNKQLKGAVQKGDQEAIDKYKRRLVKPSEEEIQESKRLLKLMGVPVIEAPAEAIAQCAELVKAGKVFATASENMGALAFGSSILLRHLSFSTDEKKPVKEYNLDRILKEMDFTQEQFIDMCILLGCNYCPSITGIGPKRAFDLINTYKTIERILKKLDPDKYSPPKDWQFAAARELFLHPEVIKADEIDLKWTNPDEKGIVEFLCNKKGFNEARVKNALERLHKGRKTATQSRVDSFFQSDGHKVSTPTATKRKAENAKNVSAKKAKTAASGKATKNRTKRK</sequence>
<dbReference type="SMART" id="SM00484">
    <property type="entry name" value="XPGI"/>
    <property type="match status" value="1"/>
</dbReference>